<dbReference type="FunFam" id="3.30.70.270:FF:000001">
    <property type="entry name" value="Diguanylate cyclase domain protein"/>
    <property type="match status" value="1"/>
</dbReference>
<dbReference type="InterPro" id="IPR029016">
    <property type="entry name" value="GAF-like_dom_sf"/>
</dbReference>
<evidence type="ECO:0000313" key="2">
    <source>
        <dbReference type="EMBL" id="TCL35932.1"/>
    </source>
</evidence>
<dbReference type="InterPro" id="IPR050469">
    <property type="entry name" value="Diguanylate_Cyclase"/>
</dbReference>
<dbReference type="SMART" id="SM00065">
    <property type="entry name" value="GAF"/>
    <property type="match status" value="1"/>
</dbReference>
<dbReference type="NCBIfam" id="TIGR00254">
    <property type="entry name" value="GGDEF"/>
    <property type="match status" value="1"/>
</dbReference>
<dbReference type="GO" id="GO:1902201">
    <property type="term" value="P:negative regulation of bacterial-type flagellum-dependent cell motility"/>
    <property type="evidence" value="ECO:0007669"/>
    <property type="project" value="TreeGrafter"/>
</dbReference>
<protein>
    <submittedName>
        <fullName evidence="2">Diguanylate cyclase (GGDEF)-like protein</fullName>
    </submittedName>
</protein>
<dbReference type="PANTHER" id="PTHR45138">
    <property type="entry name" value="REGULATORY COMPONENTS OF SENSORY TRANSDUCTION SYSTEM"/>
    <property type="match status" value="1"/>
</dbReference>
<dbReference type="RefSeq" id="WP_132082271.1">
    <property type="nucleotide sequence ID" value="NZ_SLUI01000010.1"/>
</dbReference>
<proteinExistence type="predicted"/>
<dbReference type="InterPro" id="IPR029787">
    <property type="entry name" value="Nucleotide_cyclase"/>
</dbReference>
<sequence length="491" mass="55727">MSQISLYTAMLNMAIDTTPSAFIATDMLGNITHVYISKQSQHKLQYLLGQNVFRVSRLLFGGDRADQIIENWQKCVTERNSAEINRFEHITSHGLPEYLEWRFTAQPNIDKVIIYIRSTTESVLIDEEFVCFTEQHESVNRELCIAISNLDFHLMDLEQARKKLAALYRITAIAQKTVNEHEVLEEILDGITRELGFTNAAILLLDENTQELKARAHRGYPEGICVPIGKGITGYAALHRELVYVPDVTKDERYISGAASGVSEVAVPLIVDDRVIGILDVESSQEKILQDYDLDMLRSLASQIAMTIDHATHVSKVEVQAITDGMTGLFNYRHFQTILEREYNRATRYNRMMSLIMIDIDHFKIYNDTNGHLQGDETLRKVAALIKSSCRDVDFAVRYGGEEFALLLPETSVEEAQSIAERIRQSIAQYPFANREKQPNHCLTISLGIANYPTDATTVLELVDHADAALYQAKHSTRNCVCLYRRYTNPL</sequence>
<accession>A0A4R1Q3U0</accession>
<dbReference type="Gene3D" id="3.30.70.270">
    <property type="match status" value="1"/>
</dbReference>
<evidence type="ECO:0000313" key="3">
    <source>
        <dbReference type="Proteomes" id="UP000295063"/>
    </source>
</evidence>
<keyword evidence="3" id="KW-1185">Reference proteome</keyword>
<dbReference type="Proteomes" id="UP000295063">
    <property type="component" value="Unassembled WGS sequence"/>
</dbReference>
<dbReference type="SUPFAM" id="SSF55781">
    <property type="entry name" value="GAF domain-like"/>
    <property type="match status" value="1"/>
</dbReference>
<gene>
    <name evidence="2" type="ORF">EV210_110177</name>
</gene>
<dbReference type="Gene3D" id="3.30.450.40">
    <property type="match status" value="1"/>
</dbReference>
<dbReference type="CDD" id="cd01949">
    <property type="entry name" value="GGDEF"/>
    <property type="match status" value="1"/>
</dbReference>
<dbReference type="SMART" id="SM00267">
    <property type="entry name" value="GGDEF"/>
    <property type="match status" value="1"/>
</dbReference>
<evidence type="ECO:0000259" key="1">
    <source>
        <dbReference type="PROSITE" id="PS50887"/>
    </source>
</evidence>
<feature type="domain" description="GGDEF" evidence="1">
    <location>
        <begin position="351"/>
        <end position="486"/>
    </location>
</feature>
<dbReference type="PROSITE" id="PS50887">
    <property type="entry name" value="GGDEF"/>
    <property type="match status" value="1"/>
</dbReference>
<dbReference type="AlphaFoldDB" id="A0A4R1Q3U0"/>
<reference evidence="2 3" key="1">
    <citation type="submission" date="2019-03" db="EMBL/GenBank/DDBJ databases">
        <title>Genomic Encyclopedia of Type Strains, Phase IV (KMG-IV): sequencing the most valuable type-strain genomes for metagenomic binning, comparative biology and taxonomic classification.</title>
        <authorList>
            <person name="Goeker M."/>
        </authorList>
    </citation>
    <scope>NUCLEOTIDE SEQUENCE [LARGE SCALE GENOMIC DNA]</scope>
    <source>
        <strain evidence="2 3">DSM 15969</strain>
    </source>
</reference>
<dbReference type="GO" id="GO:0005886">
    <property type="term" value="C:plasma membrane"/>
    <property type="evidence" value="ECO:0007669"/>
    <property type="project" value="TreeGrafter"/>
</dbReference>
<dbReference type="GO" id="GO:0043709">
    <property type="term" value="P:cell adhesion involved in single-species biofilm formation"/>
    <property type="evidence" value="ECO:0007669"/>
    <property type="project" value="TreeGrafter"/>
</dbReference>
<dbReference type="EMBL" id="SLUI01000010">
    <property type="protein sequence ID" value="TCL35932.1"/>
    <property type="molecule type" value="Genomic_DNA"/>
</dbReference>
<dbReference type="InterPro" id="IPR003018">
    <property type="entry name" value="GAF"/>
</dbReference>
<organism evidence="2 3">
    <name type="scientific">Anaerospora hongkongensis</name>
    <dbReference type="NCBI Taxonomy" id="244830"/>
    <lineage>
        <taxon>Bacteria</taxon>
        <taxon>Bacillati</taxon>
        <taxon>Bacillota</taxon>
        <taxon>Negativicutes</taxon>
        <taxon>Selenomonadales</taxon>
        <taxon>Sporomusaceae</taxon>
        <taxon>Anaerospora</taxon>
    </lineage>
</organism>
<comment type="caution">
    <text evidence="2">The sequence shown here is derived from an EMBL/GenBank/DDBJ whole genome shotgun (WGS) entry which is preliminary data.</text>
</comment>
<dbReference type="InterPro" id="IPR043128">
    <property type="entry name" value="Rev_trsase/Diguanyl_cyclase"/>
</dbReference>
<dbReference type="Pfam" id="PF00990">
    <property type="entry name" value="GGDEF"/>
    <property type="match status" value="1"/>
</dbReference>
<dbReference type="InterPro" id="IPR000160">
    <property type="entry name" value="GGDEF_dom"/>
</dbReference>
<dbReference type="SUPFAM" id="SSF55073">
    <property type="entry name" value="Nucleotide cyclase"/>
    <property type="match status" value="1"/>
</dbReference>
<dbReference type="OrthoDB" id="9805474at2"/>
<name>A0A4R1Q3U0_9FIRM</name>
<dbReference type="Pfam" id="PF13185">
    <property type="entry name" value="GAF_2"/>
    <property type="match status" value="1"/>
</dbReference>
<dbReference type="PANTHER" id="PTHR45138:SF9">
    <property type="entry name" value="DIGUANYLATE CYCLASE DGCM-RELATED"/>
    <property type="match status" value="1"/>
</dbReference>
<dbReference type="GO" id="GO:0052621">
    <property type="term" value="F:diguanylate cyclase activity"/>
    <property type="evidence" value="ECO:0007669"/>
    <property type="project" value="TreeGrafter"/>
</dbReference>